<keyword evidence="4" id="KW-1185">Reference proteome</keyword>
<protein>
    <submittedName>
        <fullName evidence="3">Uncharacterized protein</fullName>
    </submittedName>
</protein>
<dbReference type="AlphaFoldDB" id="A0AAD6Y0X4"/>
<dbReference type="Proteomes" id="UP001219525">
    <property type="component" value="Unassembled WGS sequence"/>
</dbReference>
<reference evidence="3" key="1">
    <citation type="submission" date="2023-03" db="EMBL/GenBank/DDBJ databases">
        <title>Massive genome expansion in bonnet fungi (Mycena s.s.) driven by repeated elements and novel gene families across ecological guilds.</title>
        <authorList>
            <consortium name="Lawrence Berkeley National Laboratory"/>
            <person name="Harder C.B."/>
            <person name="Miyauchi S."/>
            <person name="Viragh M."/>
            <person name="Kuo A."/>
            <person name="Thoen E."/>
            <person name="Andreopoulos B."/>
            <person name="Lu D."/>
            <person name="Skrede I."/>
            <person name="Drula E."/>
            <person name="Henrissat B."/>
            <person name="Morin E."/>
            <person name="Kohler A."/>
            <person name="Barry K."/>
            <person name="LaButti K."/>
            <person name="Morin E."/>
            <person name="Salamov A."/>
            <person name="Lipzen A."/>
            <person name="Mereny Z."/>
            <person name="Hegedus B."/>
            <person name="Baldrian P."/>
            <person name="Stursova M."/>
            <person name="Weitz H."/>
            <person name="Taylor A."/>
            <person name="Grigoriev I.V."/>
            <person name="Nagy L.G."/>
            <person name="Martin F."/>
            <person name="Kauserud H."/>
        </authorList>
    </citation>
    <scope>NUCLEOTIDE SEQUENCE</scope>
    <source>
        <strain evidence="3">9144</strain>
    </source>
</reference>
<feature type="region of interest" description="Disordered" evidence="2">
    <location>
        <begin position="393"/>
        <end position="428"/>
    </location>
</feature>
<keyword evidence="1" id="KW-0175">Coiled coil</keyword>
<organism evidence="3 4">
    <name type="scientific">Mycena pura</name>
    <dbReference type="NCBI Taxonomy" id="153505"/>
    <lineage>
        <taxon>Eukaryota</taxon>
        <taxon>Fungi</taxon>
        <taxon>Dikarya</taxon>
        <taxon>Basidiomycota</taxon>
        <taxon>Agaricomycotina</taxon>
        <taxon>Agaricomycetes</taxon>
        <taxon>Agaricomycetidae</taxon>
        <taxon>Agaricales</taxon>
        <taxon>Marasmiineae</taxon>
        <taxon>Mycenaceae</taxon>
        <taxon>Mycena</taxon>
    </lineage>
</organism>
<dbReference type="EMBL" id="JARJCW010000131">
    <property type="protein sequence ID" value="KAJ7191563.1"/>
    <property type="molecule type" value="Genomic_DNA"/>
</dbReference>
<feature type="compositionally biased region" description="Low complexity" evidence="2">
    <location>
        <begin position="48"/>
        <end position="57"/>
    </location>
</feature>
<evidence type="ECO:0000313" key="3">
    <source>
        <dbReference type="EMBL" id="KAJ7191563.1"/>
    </source>
</evidence>
<proteinExistence type="predicted"/>
<name>A0AAD6Y0X4_9AGAR</name>
<evidence type="ECO:0000313" key="4">
    <source>
        <dbReference type="Proteomes" id="UP001219525"/>
    </source>
</evidence>
<feature type="compositionally biased region" description="Basic and acidic residues" evidence="2">
    <location>
        <begin position="1"/>
        <end position="14"/>
    </location>
</feature>
<sequence>MTERASERLSDRSCDGQLRAFRRHVSEPLRLPPGRPPDFDSDKHEENAAPSESASESGVDADANIFVADPPTPPTRRPPAHTKPHVSRPVADISTDNAIHPAHAQREPGGPPRTPHTAPARIPGSRRAAPWQPPRPRTPHTAPARIPGSRRAAHWQPPPPPSPPALTSAPQPSHGLARPLPPRFQSANQSTDAEHYYCEYRRQLARANEETSAAAGLALQAAQAGGPVPAAADPAHARLWLHEDETARLAAENARLAAENARLCAENVRATEENARLHAEYGQAQARAAQLAHAWGELSATNGTLARDKVQLVEALRSVACALTQRERYAPGQVDLLRRSILGLSSRPAATPIEDTDVDTLVGVLSIGGRPTVGGGQKLQFAGPRLWPSSDAEFRSESLGRTQSVGPHSDGRHMGTNAGQKRRQQHRV</sequence>
<accession>A0AAD6Y0X4</accession>
<evidence type="ECO:0000256" key="1">
    <source>
        <dbReference type="SAM" id="Coils"/>
    </source>
</evidence>
<evidence type="ECO:0000256" key="2">
    <source>
        <dbReference type="SAM" id="MobiDB-lite"/>
    </source>
</evidence>
<feature type="compositionally biased region" description="Basic and acidic residues" evidence="2">
    <location>
        <begin position="37"/>
        <end position="47"/>
    </location>
</feature>
<gene>
    <name evidence="3" type="ORF">GGX14DRAFT_600347</name>
</gene>
<comment type="caution">
    <text evidence="3">The sequence shown here is derived from an EMBL/GenBank/DDBJ whole genome shotgun (WGS) entry which is preliminary data.</text>
</comment>
<feature type="coiled-coil region" evidence="1">
    <location>
        <begin position="253"/>
        <end position="287"/>
    </location>
</feature>
<feature type="region of interest" description="Disordered" evidence="2">
    <location>
        <begin position="1"/>
        <end position="190"/>
    </location>
</feature>